<reference evidence="2" key="1">
    <citation type="submission" date="2021-02" db="EMBL/GenBank/DDBJ databases">
        <authorList>
            <person name="Dougan E. K."/>
            <person name="Rhodes N."/>
            <person name="Thang M."/>
            <person name="Chan C."/>
        </authorList>
    </citation>
    <scope>NUCLEOTIDE SEQUENCE</scope>
</reference>
<keyword evidence="1" id="KW-0472">Membrane</keyword>
<comment type="caution">
    <text evidence="2">The sequence shown here is derived from an EMBL/GenBank/DDBJ whole genome shotgun (WGS) entry which is preliminary data.</text>
</comment>
<proteinExistence type="predicted"/>
<organism evidence="2 3">
    <name type="scientific">Polarella glacialis</name>
    <name type="common">Dinoflagellate</name>
    <dbReference type="NCBI Taxonomy" id="89957"/>
    <lineage>
        <taxon>Eukaryota</taxon>
        <taxon>Sar</taxon>
        <taxon>Alveolata</taxon>
        <taxon>Dinophyceae</taxon>
        <taxon>Suessiales</taxon>
        <taxon>Suessiaceae</taxon>
        <taxon>Polarella</taxon>
    </lineage>
</organism>
<dbReference type="Proteomes" id="UP000654075">
    <property type="component" value="Unassembled WGS sequence"/>
</dbReference>
<evidence type="ECO:0000313" key="3">
    <source>
        <dbReference type="Proteomes" id="UP000654075"/>
    </source>
</evidence>
<feature type="non-terminal residue" evidence="2">
    <location>
        <position position="90"/>
    </location>
</feature>
<accession>A0A813DNL4</accession>
<feature type="transmembrane region" description="Helical" evidence="1">
    <location>
        <begin position="12"/>
        <end position="35"/>
    </location>
</feature>
<sequence length="90" mass="8802">MTSSAKGALRPKGFLGMGVPNAVIGLVLLSVFALWQVGLGGGSVQDALHTRPTASSLGPKEVEQVLAAAEAAVKAATGAAKSAADAETSA</sequence>
<evidence type="ECO:0000256" key="1">
    <source>
        <dbReference type="SAM" id="Phobius"/>
    </source>
</evidence>
<keyword evidence="1" id="KW-1133">Transmembrane helix</keyword>
<keyword evidence="1" id="KW-0812">Transmembrane</keyword>
<name>A0A813DNL4_POLGL</name>
<keyword evidence="3" id="KW-1185">Reference proteome</keyword>
<dbReference type="AlphaFoldDB" id="A0A813DNL4"/>
<dbReference type="EMBL" id="CAJNNV010004443">
    <property type="protein sequence ID" value="CAE8590761.1"/>
    <property type="molecule type" value="Genomic_DNA"/>
</dbReference>
<evidence type="ECO:0000313" key="2">
    <source>
        <dbReference type="EMBL" id="CAE8590761.1"/>
    </source>
</evidence>
<gene>
    <name evidence="2" type="ORF">PGLA1383_LOCUS9476</name>
</gene>
<protein>
    <submittedName>
        <fullName evidence="2">Uncharacterized protein</fullName>
    </submittedName>
</protein>